<sequence length="159" mass="17442">MSKRFLVALLLTLGLSLGWSSQAVAATSHAFGVDGLRLLDKSVDDGQYNLSYQISVGRRSALALTGAWGDDYQVYEAGFKRYNEKYLSGTFFQLGAAYWRGDVNSSDLAFDVRLGYELPLTRHLVASAAVSAVYGVDHPTTGKDGDILFRPHLGLLFHF</sequence>
<dbReference type="EMBL" id="FOLH01000009">
    <property type="protein sequence ID" value="SFC51545.1"/>
    <property type="molecule type" value="Genomic_DNA"/>
</dbReference>
<feature type="signal peptide" evidence="1">
    <location>
        <begin position="1"/>
        <end position="25"/>
    </location>
</feature>
<feature type="chain" id="PRO_5011589031" description="Outer membrane protein beta-barrel domain-containing protein" evidence="1">
    <location>
        <begin position="26"/>
        <end position="159"/>
    </location>
</feature>
<keyword evidence="1" id="KW-0732">Signal</keyword>
<gene>
    <name evidence="2" type="ORF">SAMN05660443_2931</name>
</gene>
<organism evidence="2 3">
    <name type="scientific">Marinospirillum celere</name>
    <dbReference type="NCBI Taxonomy" id="1122252"/>
    <lineage>
        <taxon>Bacteria</taxon>
        <taxon>Pseudomonadati</taxon>
        <taxon>Pseudomonadota</taxon>
        <taxon>Gammaproteobacteria</taxon>
        <taxon>Oceanospirillales</taxon>
        <taxon>Oceanospirillaceae</taxon>
        <taxon>Marinospirillum</taxon>
    </lineage>
</organism>
<proteinExistence type="predicted"/>
<accession>A0A1I1JT60</accession>
<evidence type="ECO:0000313" key="3">
    <source>
        <dbReference type="Proteomes" id="UP000199058"/>
    </source>
</evidence>
<evidence type="ECO:0000256" key="1">
    <source>
        <dbReference type="SAM" id="SignalP"/>
    </source>
</evidence>
<protein>
    <recommendedName>
        <fullName evidence="4">Outer membrane protein beta-barrel domain-containing protein</fullName>
    </recommendedName>
</protein>
<keyword evidence="3" id="KW-1185">Reference proteome</keyword>
<dbReference type="Proteomes" id="UP000199058">
    <property type="component" value="Unassembled WGS sequence"/>
</dbReference>
<evidence type="ECO:0008006" key="4">
    <source>
        <dbReference type="Google" id="ProtNLM"/>
    </source>
</evidence>
<dbReference type="OrthoDB" id="6117304at2"/>
<dbReference type="AlphaFoldDB" id="A0A1I1JT60"/>
<dbReference type="RefSeq" id="WP_091965197.1">
    <property type="nucleotide sequence ID" value="NZ_FOLH01000009.1"/>
</dbReference>
<reference evidence="2 3" key="1">
    <citation type="submission" date="2016-10" db="EMBL/GenBank/DDBJ databases">
        <authorList>
            <person name="de Groot N.N."/>
        </authorList>
    </citation>
    <scope>NUCLEOTIDE SEQUENCE [LARGE SCALE GENOMIC DNA]</scope>
    <source>
        <strain evidence="2 3">DSM 18438</strain>
    </source>
</reference>
<name>A0A1I1JT60_9GAMM</name>
<evidence type="ECO:0000313" key="2">
    <source>
        <dbReference type="EMBL" id="SFC51545.1"/>
    </source>
</evidence>